<comment type="caution">
    <text evidence="2">The sequence shown here is derived from an EMBL/GenBank/DDBJ whole genome shotgun (WGS) entry which is preliminary data.</text>
</comment>
<reference evidence="2 3" key="1">
    <citation type="journal article" date="2019" name="ISME J.">
        <title>Insights into ecological role of a new deltaproteobacterial order Candidatus Acidulodesulfobacterales by metagenomics and metatranscriptomics.</title>
        <authorList>
            <person name="Tan S."/>
            <person name="Liu J."/>
            <person name="Fang Y."/>
            <person name="Hedlund B.P."/>
            <person name="Lian Z.H."/>
            <person name="Huang L.Y."/>
            <person name="Li J.T."/>
            <person name="Huang L.N."/>
            <person name="Li W.J."/>
            <person name="Jiang H.C."/>
            <person name="Dong H.L."/>
            <person name="Shu W.S."/>
        </authorList>
    </citation>
    <scope>NUCLEOTIDE SEQUENCE [LARGE SCALE GENOMIC DNA]</scope>
    <source>
        <strain evidence="2">AP2</strain>
    </source>
</reference>
<dbReference type="SUPFAM" id="SSF56752">
    <property type="entry name" value="D-aminoacid aminotransferase-like PLP-dependent enzymes"/>
    <property type="match status" value="1"/>
</dbReference>
<dbReference type="Gene3D" id="3.20.10.10">
    <property type="entry name" value="D-amino Acid Aminotransferase, subunit A, domain 2"/>
    <property type="match status" value="1"/>
</dbReference>
<feature type="compositionally biased region" description="Basic and acidic residues" evidence="1">
    <location>
        <begin position="133"/>
        <end position="151"/>
    </location>
</feature>
<evidence type="ECO:0000256" key="1">
    <source>
        <dbReference type="SAM" id="MobiDB-lite"/>
    </source>
</evidence>
<feature type="region of interest" description="Disordered" evidence="1">
    <location>
        <begin position="124"/>
        <end position="151"/>
    </location>
</feature>
<evidence type="ECO:0000313" key="3">
    <source>
        <dbReference type="Proteomes" id="UP000316562"/>
    </source>
</evidence>
<dbReference type="Gene3D" id="3.30.470.10">
    <property type="match status" value="1"/>
</dbReference>
<proteinExistence type="predicted"/>
<dbReference type="Proteomes" id="UP000316562">
    <property type="component" value="Unassembled WGS sequence"/>
</dbReference>
<dbReference type="EMBL" id="SGBC01000003">
    <property type="protein sequence ID" value="RZD16057.1"/>
    <property type="molecule type" value="Genomic_DNA"/>
</dbReference>
<dbReference type="AlphaFoldDB" id="A0A519BFL2"/>
<protein>
    <recommendedName>
        <fullName evidence="4">4-amino-4-deoxychorismate lyase</fullName>
    </recommendedName>
</protein>
<dbReference type="GO" id="GO:0003824">
    <property type="term" value="F:catalytic activity"/>
    <property type="evidence" value="ECO:0007669"/>
    <property type="project" value="InterPro"/>
</dbReference>
<name>A0A519BFL2_ACIG2</name>
<accession>A0A519BFL2</accession>
<dbReference type="InterPro" id="IPR001544">
    <property type="entry name" value="Aminotrans_IV"/>
</dbReference>
<sequence>MCRFIETVKLENGNYKLIDYHNKRLNDTIIHFFKKNLLKSEFIDIGKFLPSPAAEFKKGIFKCRIVYSDKIESIEILPYIKKNIKRLKLVESDIDYSLKFENRDSINNLFNESKIFKNKNQSNLPANLINNNKDNKNSRSSDSLRRGYNSHDDNNPCGDDFDILIVKKGLITDTSYSNIILYDGKEWVTPESYLLNGVKRRYLLNECIIKEIKVRTADLKNFKKISLINAMLEPHDIEIDIDNIV</sequence>
<evidence type="ECO:0008006" key="4">
    <source>
        <dbReference type="Google" id="ProtNLM"/>
    </source>
</evidence>
<dbReference type="Pfam" id="PF01063">
    <property type="entry name" value="Aminotran_4"/>
    <property type="match status" value="1"/>
</dbReference>
<organism evidence="2 3">
    <name type="scientific">Acididesulfobacter guangdongensis</name>
    <dbReference type="NCBI Taxonomy" id="2597225"/>
    <lineage>
        <taxon>Bacteria</taxon>
        <taxon>Deltaproteobacteria</taxon>
        <taxon>Candidatus Acidulodesulfobacterales</taxon>
        <taxon>Candidatus Acididesulfobacter</taxon>
    </lineage>
</organism>
<dbReference type="InterPro" id="IPR036038">
    <property type="entry name" value="Aminotransferase-like"/>
</dbReference>
<dbReference type="InterPro" id="IPR043131">
    <property type="entry name" value="BCAT-like_N"/>
</dbReference>
<dbReference type="InterPro" id="IPR043132">
    <property type="entry name" value="BCAT-like_C"/>
</dbReference>
<gene>
    <name evidence="2" type="ORF">EVJ46_07655</name>
</gene>
<evidence type="ECO:0000313" key="2">
    <source>
        <dbReference type="EMBL" id="RZD16057.1"/>
    </source>
</evidence>